<feature type="transmembrane region" description="Helical" evidence="1">
    <location>
        <begin position="67"/>
        <end position="88"/>
    </location>
</feature>
<feature type="transmembrane region" description="Helical" evidence="1">
    <location>
        <begin position="152"/>
        <end position="172"/>
    </location>
</feature>
<dbReference type="RefSeq" id="WP_091524213.1">
    <property type="nucleotide sequence ID" value="NZ_LT629772.1"/>
</dbReference>
<dbReference type="AlphaFoldDB" id="A0A1H1SWV9"/>
<feature type="transmembrane region" description="Helical" evidence="1">
    <location>
        <begin position="109"/>
        <end position="140"/>
    </location>
</feature>
<reference evidence="2 3" key="1">
    <citation type="submission" date="2016-10" db="EMBL/GenBank/DDBJ databases">
        <authorList>
            <person name="de Groot N.N."/>
        </authorList>
    </citation>
    <scope>NUCLEOTIDE SEQUENCE [LARGE SCALE GENOMIC DNA]</scope>
    <source>
        <strain evidence="2 3">DSM 21800</strain>
    </source>
</reference>
<keyword evidence="3" id="KW-1185">Reference proteome</keyword>
<protein>
    <submittedName>
        <fullName evidence="2">ABC-2 family transporter protein</fullName>
    </submittedName>
</protein>
<feature type="transmembrane region" description="Helical" evidence="1">
    <location>
        <begin position="30"/>
        <end position="55"/>
    </location>
</feature>
<feature type="transmembrane region" description="Helical" evidence="1">
    <location>
        <begin position="179"/>
        <end position="197"/>
    </location>
</feature>
<dbReference type="EMBL" id="LT629772">
    <property type="protein sequence ID" value="SDS51889.1"/>
    <property type="molecule type" value="Genomic_DNA"/>
</dbReference>
<evidence type="ECO:0000313" key="3">
    <source>
        <dbReference type="Proteomes" id="UP000199103"/>
    </source>
</evidence>
<name>A0A1H1SWV9_9ACTN</name>
<keyword evidence="1" id="KW-1133">Transmembrane helix</keyword>
<dbReference type="Pfam" id="PF12730">
    <property type="entry name" value="ABC2_membrane_4"/>
    <property type="match status" value="1"/>
</dbReference>
<evidence type="ECO:0000256" key="1">
    <source>
        <dbReference type="SAM" id="Phobius"/>
    </source>
</evidence>
<sequence length="257" mass="26321">MTTISHAPTAVRHAGHAELIKLRSVRFNGWAVLGAVLLTIAFAVIVASSIAASAANGYDITASSAGIAADAIILGQLPVLMIGILLTTQEYGSGAIRLTLRSTPLRGQLLLARALVVGILSFVLGGLLATVGMITASWMIGEVDVASTADRLRTVLGTGGYLALTGLLIIGLGTVLRSTIVTILVTLLLLLAGPVLTQVSSADWLHTAQLYLPGTAGSVLMAPDGGDYGTGTALLILGCWAAVGQLVGYLALWLRDA</sequence>
<accession>A0A1H1SWV9</accession>
<gene>
    <name evidence="2" type="ORF">SAMN04489812_2151</name>
</gene>
<dbReference type="Proteomes" id="UP000199103">
    <property type="component" value="Chromosome I"/>
</dbReference>
<dbReference type="OrthoDB" id="5188656at2"/>
<keyword evidence="1" id="KW-0812">Transmembrane</keyword>
<evidence type="ECO:0000313" key="2">
    <source>
        <dbReference type="EMBL" id="SDS51889.1"/>
    </source>
</evidence>
<feature type="transmembrane region" description="Helical" evidence="1">
    <location>
        <begin position="233"/>
        <end position="254"/>
    </location>
</feature>
<dbReference type="STRING" id="630515.SAMN04489812_2151"/>
<keyword evidence="1" id="KW-0472">Membrane</keyword>
<organism evidence="2 3">
    <name type="scientific">Microlunatus soli</name>
    <dbReference type="NCBI Taxonomy" id="630515"/>
    <lineage>
        <taxon>Bacteria</taxon>
        <taxon>Bacillati</taxon>
        <taxon>Actinomycetota</taxon>
        <taxon>Actinomycetes</taxon>
        <taxon>Propionibacteriales</taxon>
        <taxon>Propionibacteriaceae</taxon>
        <taxon>Microlunatus</taxon>
    </lineage>
</organism>
<proteinExistence type="predicted"/>